<evidence type="ECO:0000256" key="1">
    <source>
        <dbReference type="SAM" id="MobiDB-lite"/>
    </source>
</evidence>
<accession>A0A0E9RM04</accession>
<sequence length="24" mass="2516">MDKSASLGKSEKANSPLLCPLNLV</sequence>
<protein>
    <submittedName>
        <fullName evidence="2">Uncharacterized protein</fullName>
    </submittedName>
</protein>
<name>A0A0E9RM04_ANGAN</name>
<evidence type="ECO:0000313" key="2">
    <source>
        <dbReference type="EMBL" id="JAH30124.1"/>
    </source>
</evidence>
<dbReference type="AlphaFoldDB" id="A0A0E9RM04"/>
<reference evidence="2" key="1">
    <citation type="submission" date="2014-11" db="EMBL/GenBank/DDBJ databases">
        <authorList>
            <person name="Amaro Gonzalez C."/>
        </authorList>
    </citation>
    <scope>NUCLEOTIDE SEQUENCE</scope>
</reference>
<proteinExistence type="predicted"/>
<organism evidence="2">
    <name type="scientific">Anguilla anguilla</name>
    <name type="common">European freshwater eel</name>
    <name type="synonym">Muraena anguilla</name>
    <dbReference type="NCBI Taxonomy" id="7936"/>
    <lineage>
        <taxon>Eukaryota</taxon>
        <taxon>Metazoa</taxon>
        <taxon>Chordata</taxon>
        <taxon>Craniata</taxon>
        <taxon>Vertebrata</taxon>
        <taxon>Euteleostomi</taxon>
        <taxon>Actinopterygii</taxon>
        <taxon>Neopterygii</taxon>
        <taxon>Teleostei</taxon>
        <taxon>Anguilliformes</taxon>
        <taxon>Anguillidae</taxon>
        <taxon>Anguilla</taxon>
    </lineage>
</organism>
<reference evidence="2" key="2">
    <citation type="journal article" date="2015" name="Fish Shellfish Immunol.">
        <title>Early steps in the European eel (Anguilla anguilla)-Vibrio vulnificus interaction in the gills: Role of the RtxA13 toxin.</title>
        <authorList>
            <person name="Callol A."/>
            <person name="Pajuelo D."/>
            <person name="Ebbesson L."/>
            <person name="Teles M."/>
            <person name="MacKenzie S."/>
            <person name="Amaro C."/>
        </authorList>
    </citation>
    <scope>NUCLEOTIDE SEQUENCE</scope>
</reference>
<feature type="region of interest" description="Disordered" evidence="1">
    <location>
        <begin position="1"/>
        <end position="24"/>
    </location>
</feature>
<dbReference type="EMBL" id="GBXM01078453">
    <property type="protein sequence ID" value="JAH30124.1"/>
    <property type="molecule type" value="Transcribed_RNA"/>
</dbReference>